<protein>
    <submittedName>
        <fullName evidence="1">Uncharacterized protein</fullName>
    </submittedName>
</protein>
<organism evidence="1 2">
    <name type="scientific">Candidatus Kaiserbacteria bacterium GWA2_50_9</name>
    <dbReference type="NCBI Taxonomy" id="1798474"/>
    <lineage>
        <taxon>Bacteria</taxon>
        <taxon>Candidatus Kaiseribacteriota</taxon>
    </lineage>
</organism>
<name>A0A1F6BSP9_9BACT</name>
<dbReference type="Proteomes" id="UP000179014">
    <property type="component" value="Unassembled WGS sequence"/>
</dbReference>
<accession>A0A1F6BSP9</accession>
<dbReference type="AlphaFoldDB" id="A0A1F6BSP9"/>
<dbReference type="STRING" id="1798474.A2118_01195"/>
<comment type="caution">
    <text evidence="1">The sequence shown here is derived from an EMBL/GenBank/DDBJ whole genome shotgun (WGS) entry which is preliminary data.</text>
</comment>
<gene>
    <name evidence="1" type="ORF">A2118_01195</name>
</gene>
<dbReference type="EMBL" id="MFKN01000036">
    <property type="protein sequence ID" value="OGG39946.1"/>
    <property type="molecule type" value="Genomic_DNA"/>
</dbReference>
<reference evidence="1 2" key="1">
    <citation type="journal article" date="2016" name="Nat. Commun.">
        <title>Thousands of microbial genomes shed light on interconnected biogeochemical processes in an aquifer system.</title>
        <authorList>
            <person name="Anantharaman K."/>
            <person name="Brown C.T."/>
            <person name="Hug L.A."/>
            <person name="Sharon I."/>
            <person name="Castelle C.J."/>
            <person name="Probst A.J."/>
            <person name="Thomas B.C."/>
            <person name="Singh A."/>
            <person name="Wilkins M.J."/>
            <person name="Karaoz U."/>
            <person name="Brodie E.L."/>
            <person name="Williams K.H."/>
            <person name="Hubbard S.S."/>
            <person name="Banfield J.F."/>
        </authorList>
    </citation>
    <scope>NUCLEOTIDE SEQUENCE [LARGE SCALE GENOMIC DNA]</scope>
</reference>
<proteinExistence type="predicted"/>
<evidence type="ECO:0000313" key="2">
    <source>
        <dbReference type="Proteomes" id="UP000179014"/>
    </source>
</evidence>
<sequence>MKSIPNAKEIPKARKVRKVVADPKFFPRFFRSEKWLKGPFVPPEDKKKRRALYKKLEYWSHYGILNMPGYEELLRVLFERLELLDPTQKRWSYVASSYVAPGHVSSKESLAGNFLLRSNDEIRAEDRDFLAKCVDAINLRGPQHAETRRELKARLAAIDAYNHERAKK</sequence>
<evidence type="ECO:0000313" key="1">
    <source>
        <dbReference type="EMBL" id="OGG39946.1"/>
    </source>
</evidence>